<protein>
    <submittedName>
        <fullName evidence="2">Uroporphyrinogen decarboxylase</fullName>
        <ecNumber evidence="2">4.1.1.37</ecNumber>
    </submittedName>
</protein>
<dbReference type="Pfam" id="PF01208">
    <property type="entry name" value="URO-D"/>
    <property type="match status" value="1"/>
</dbReference>
<dbReference type="Proteomes" id="UP000182811">
    <property type="component" value="Unassembled WGS sequence"/>
</dbReference>
<dbReference type="PANTHER" id="PTHR47099:SF1">
    <property type="entry name" value="METHYLCOBAMIDE:COM METHYLTRANSFERASE MTBA"/>
    <property type="match status" value="1"/>
</dbReference>
<name>A0A1J5P612_NEOTH</name>
<evidence type="ECO:0000259" key="1">
    <source>
        <dbReference type="Pfam" id="PF01208"/>
    </source>
</evidence>
<gene>
    <name evidence="2" type="primary">hemE_3</name>
    <name evidence="2" type="ORF">MOTE_04020</name>
</gene>
<dbReference type="EC" id="4.1.1.37" evidence="2"/>
<dbReference type="InterPro" id="IPR052024">
    <property type="entry name" value="Methanogen_methyltrans"/>
</dbReference>
<accession>A0A1J5P612</accession>
<organism evidence="2 3">
    <name type="scientific">Neomoorella thermoacetica</name>
    <name type="common">Clostridium thermoaceticum</name>
    <dbReference type="NCBI Taxonomy" id="1525"/>
    <lineage>
        <taxon>Bacteria</taxon>
        <taxon>Bacillati</taxon>
        <taxon>Bacillota</taxon>
        <taxon>Clostridia</taxon>
        <taxon>Neomoorellales</taxon>
        <taxon>Neomoorellaceae</taxon>
        <taxon>Neomoorella</taxon>
    </lineage>
</organism>
<evidence type="ECO:0000313" key="2">
    <source>
        <dbReference type="EMBL" id="OIQ60875.1"/>
    </source>
</evidence>
<evidence type="ECO:0000313" key="3">
    <source>
        <dbReference type="Proteomes" id="UP000182811"/>
    </source>
</evidence>
<feature type="domain" description="Uroporphyrinogen decarboxylase (URO-D)" evidence="1">
    <location>
        <begin position="11"/>
        <end position="347"/>
    </location>
</feature>
<dbReference type="Gene3D" id="3.20.20.210">
    <property type="match status" value="1"/>
</dbReference>
<dbReference type="InterPro" id="IPR038071">
    <property type="entry name" value="UROD/MetE-like_sf"/>
</dbReference>
<sequence length="359" mass="38850">MSKTVIPDEMTPRERIKALKEGKPYDRIPCDIFMREHAARLIGATAAEIHLSPRKMAAAAIAGYRVYGADGISIGPGLQGIAEALGCKMVFPEESTPYLVEHIVNSFSDLEHLEPPDPDRDGRLPIFLDALAEIVSEVGKEVPVVTVVAGPFTTAANIRGTENFLKDVYRQPGFAHRLLRLALASTIPYVQAAARIGVSCSIADPTASGSVISPRTFREFALPYLQELVEEIKRATGAAPSLHICGNTRRIWRDMAATGAACLSLDDVIDLAEAKATVGDKVILVGNIRPARTMYLGTPADVVANVKECLRKAYDNPKGYILALGCGLPAGTPPENIHALMEAARRYGRYPFDPELFSQ</sequence>
<dbReference type="AlphaFoldDB" id="A0A1J5P612"/>
<reference evidence="2 3" key="1">
    <citation type="submission" date="2016-08" db="EMBL/GenBank/DDBJ databases">
        <title>Genome-based comparison of Moorella thermoacetic strains.</title>
        <authorList>
            <person name="Poehlein A."/>
            <person name="Bengelsdorf F.R."/>
            <person name="Esser C."/>
            <person name="Duerre P."/>
            <person name="Daniel R."/>
        </authorList>
    </citation>
    <scope>NUCLEOTIDE SEQUENCE [LARGE SCALE GENOMIC DNA]</scope>
    <source>
        <strain evidence="2 3">DSM 21394</strain>
    </source>
</reference>
<dbReference type="OrthoDB" id="9780425at2"/>
<comment type="caution">
    <text evidence="2">The sequence shown here is derived from an EMBL/GenBank/DDBJ whole genome shotgun (WGS) entry which is preliminary data.</text>
</comment>
<dbReference type="EMBL" id="MDDC01000003">
    <property type="protein sequence ID" value="OIQ60875.1"/>
    <property type="molecule type" value="Genomic_DNA"/>
</dbReference>
<dbReference type="GO" id="GO:0004853">
    <property type="term" value="F:uroporphyrinogen decarboxylase activity"/>
    <property type="evidence" value="ECO:0007669"/>
    <property type="project" value="UniProtKB-EC"/>
</dbReference>
<proteinExistence type="predicted"/>
<dbReference type="SUPFAM" id="SSF51726">
    <property type="entry name" value="UROD/MetE-like"/>
    <property type="match status" value="1"/>
</dbReference>
<keyword evidence="2" id="KW-0456">Lyase</keyword>
<dbReference type="InterPro" id="IPR000257">
    <property type="entry name" value="Uroporphyrinogen_deCOase"/>
</dbReference>
<dbReference type="PANTHER" id="PTHR47099">
    <property type="entry name" value="METHYLCOBAMIDE:COM METHYLTRANSFERASE MTBA"/>
    <property type="match status" value="1"/>
</dbReference>
<dbReference type="GO" id="GO:0006779">
    <property type="term" value="P:porphyrin-containing compound biosynthetic process"/>
    <property type="evidence" value="ECO:0007669"/>
    <property type="project" value="InterPro"/>
</dbReference>
<dbReference type="CDD" id="cd03465">
    <property type="entry name" value="URO-D_like"/>
    <property type="match status" value="1"/>
</dbReference>